<dbReference type="PANTHER" id="PTHR43281:SF1">
    <property type="entry name" value="FARNESYL DIPHOSPHATE SYNTHASE"/>
    <property type="match status" value="1"/>
</dbReference>
<evidence type="ECO:0000313" key="9">
    <source>
        <dbReference type="Proteomes" id="UP001206548"/>
    </source>
</evidence>
<organism evidence="8 9">
    <name type="scientific">Streptococcus sciuri</name>
    <dbReference type="NCBI Taxonomy" id="2973939"/>
    <lineage>
        <taxon>Bacteria</taxon>
        <taxon>Bacillati</taxon>
        <taxon>Bacillota</taxon>
        <taxon>Bacilli</taxon>
        <taxon>Lactobacillales</taxon>
        <taxon>Streptococcaceae</taxon>
        <taxon>Streptococcus</taxon>
    </lineage>
</organism>
<keyword evidence="9" id="KW-1185">Reference proteome</keyword>
<evidence type="ECO:0000256" key="1">
    <source>
        <dbReference type="ARBA" id="ARBA00001946"/>
    </source>
</evidence>
<protein>
    <submittedName>
        <fullName evidence="8">Polyprenyl synthetase family protein</fullName>
    </submittedName>
</protein>
<dbReference type="PROSITE" id="PS00723">
    <property type="entry name" value="POLYPRENYL_SYNTHASE_1"/>
    <property type="match status" value="1"/>
</dbReference>
<dbReference type="SFLD" id="SFLDG01017">
    <property type="entry name" value="Polyprenyl_Transferase_Like"/>
    <property type="match status" value="1"/>
</dbReference>
<dbReference type="InterPro" id="IPR008949">
    <property type="entry name" value="Isoprenoid_synthase_dom_sf"/>
</dbReference>
<dbReference type="InterPro" id="IPR053378">
    <property type="entry name" value="Prenyl_diphosphate_synthase"/>
</dbReference>
<dbReference type="Pfam" id="PF00348">
    <property type="entry name" value="polyprenyl_synt"/>
    <property type="match status" value="1"/>
</dbReference>
<dbReference type="EMBL" id="JANUXX010000003">
    <property type="protein sequence ID" value="MCS4488082.1"/>
    <property type="molecule type" value="Genomic_DNA"/>
</dbReference>
<dbReference type="PANTHER" id="PTHR43281">
    <property type="entry name" value="FARNESYL DIPHOSPHATE SYNTHASE"/>
    <property type="match status" value="1"/>
</dbReference>
<dbReference type="NCBIfam" id="NF045485">
    <property type="entry name" value="FPPsyn"/>
    <property type="match status" value="1"/>
</dbReference>
<evidence type="ECO:0000256" key="5">
    <source>
        <dbReference type="ARBA" id="ARBA00022842"/>
    </source>
</evidence>
<sequence length="289" mass="31922">MNKKQCVDEAIHAYYCQSGAVSERLIEAILYSVDAGGKRFRPLILLDLLEDLGIKLDSGHYDVAAALEMIHTASLIHDDLPAMDNDDYRRGRLTNHKQFDEATAILAGDSLFLDPFGLISGANLADRVKVNLIQSLSQASGSFGMVAGQMLDMAAEHSHPSIEELATIHRHKTGCLLAYPFFAAGILADVSQKELVLLKQIGELVGLSFQVRDDILDVTADFATLGKTPNKDIVAQKVTYPSLLGLDNSHHILEDTLNRAFALVEELEVRQSRKFIKLRALLERLRLDD</sequence>
<evidence type="ECO:0000256" key="4">
    <source>
        <dbReference type="ARBA" id="ARBA00022723"/>
    </source>
</evidence>
<dbReference type="InterPro" id="IPR033749">
    <property type="entry name" value="Polyprenyl_synt_CS"/>
</dbReference>
<keyword evidence="6" id="KW-0414">Isoprene biosynthesis</keyword>
<comment type="caution">
    <text evidence="8">The sequence shown here is derived from an EMBL/GenBank/DDBJ whole genome shotgun (WGS) entry which is preliminary data.</text>
</comment>
<comment type="similarity">
    <text evidence="2 7">Belongs to the FPP/GGPP synthase family.</text>
</comment>
<dbReference type="PROSITE" id="PS00444">
    <property type="entry name" value="POLYPRENYL_SYNTHASE_2"/>
    <property type="match status" value="1"/>
</dbReference>
<reference evidence="8 9" key="1">
    <citation type="journal article" date="2023" name="Int. J. Syst. Evol. Microbiol.">
        <title>Streptococcus sciuri sp. nov., Staphylococcus marylandisciuri sp. nov. and Staphylococcus americanisciuri sp. nov., isolated from faeces of eastern grey squirrel (Sciurus carolinensis).</title>
        <authorList>
            <person name="Volokhov D.V."/>
            <person name="Zagorodnyaya T.A."/>
            <person name="Furtak V.A."/>
            <person name="Nattanmai G."/>
            <person name="Randall L."/>
            <person name="Jose S."/>
            <person name="Gao Y."/>
            <person name="Eisenberg T."/>
            <person name="Delmonte P."/>
            <person name="Blom J."/>
            <person name="Mitchell K.K."/>
        </authorList>
    </citation>
    <scope>NUCLEOTIDE SEQUENCE [LARGE SCALE GENOMIC DNA]</scope>
    <source>
        <strain evidence="8 9">SQ9-PEA</strain>
    </source>
</reference>
<comment type="cofactor">
    <cofactor evidence="1">
        <name>Mg(2+)</name>
        <dbReference type="ChEBI" id="CHEBI:18420"/>
    </cofactor>
</comment>
<dbReference type="RefSeq" id="WP_259137834.1">
    <property type="nucleotide sequence ID" value="NZ_JANUXX010000003.1"/>
</dbReference>
<gene>
    <name evidence="8" type="ORF">NXS10_03765</name>
</gene>
<evidence type="ECO:0000313" key="8">
    <source>
        <dbReference type="EMBL" id="MCS4488082.1"/>
    </source>
</evidence>
<dbReference type="InterPro" id="IPR000092">
    <property type="entry name" value="Polyprenyl_synt"/>
</dbReference>
<dbReference type="SFLD" id="SFLDS00005">
    <property type="entry name" value="Isoprenoid_Synthase_Type_I"/>
    <property type="match status" value="1"/>
</dbReference>
<keyword evidence="5" id="KW-0460">Magnesium</keyword>
<name>A0ABT2F8B6_9STRE</name>
<dbReference type="Proteomes" id="UP001206548">
    <property type="component" value="Unassembled WGS sequence"/>
</dbReference>
<dbReference type="Gene3D" id="1.10.600.10">
    <property type="entry name" value="Farnesyl Diphosphate Synthase"/>
    <property type="match status" value="1"/>
</dbReference>
<accession>A0ABT2F8B6</accession>
<evidence type="ECO:0000256" key="7">
    <source>
        <dbReference type="RuleBase" id="RU004466"/>
    </source>
</evidence>
<dbReference type="CDD" id="cd00685">
    <property type="entry name" value="Trans_IPPS_HT"/>
    <property type="match status" value="1"/>
</dbReference>
<keyword evidence="3 7" id="KW-0808">Transferase</keyword>
<keyword evidence="4" id="KW-0479">Metal-binding</keyword>
<evidence type="ECO:0000256" key="6">
    <source>
        <dbReference type="ARBA" id="ARBA00023229"/>
    </source>
</evidence>
<evidence type="ECO:0000256" key="2">
    <source>
        <dbReference type="ARBA" id="ARBA00006706"/>
    </source>
</evidence>
<evidence type="ECO:0000256" key="3">
    <source>
        <dbReference type="ARBA" id="ARBA00022679"/>
    </source>
</evidence>
<dbReference type="SUPFAM" id="SSF48576">
    <property type="entry name" value="Terpenoid synthases"/>
    <property type="match status" value="1"/>
</dbReference>
<proteinExistence type="inferred from homology"/>